<feature type="compositionally biased region" description="Polar residues" evidence="5">
    <location>
        <begin position="270"/>
        <end position="279"/>
    </location>
</feature>
<comment type="similarity">
    <text evidence="2">Belongs to the glutaredoxin family. Monothiol subfamily.</text>
</comment>
<dbReference type="InterPro" id="IPR036789">
    <property type="entry name" value="Ribosomal_uL6-like_a/b-dom_sf"/>
</dbReference>
<proteinExistence type="inferred from homology"/>
<feature type="compositionally biased region" description="Low complexity" evidence="5">
    <location>
        <begin position="111"/>
        <end position="124"/>
    </location>
</feature>
<dbReference type="InterPro" id="IPR020040">
    <property type="entry name" value="Ribosomal_uL6_a/b-dom"/>
</dbReference>
<evidence type="ECO:0000313" key="10">
    <source>
        <dbReference type="Proteomes" id="UP001215712"/>
    </source>
</evidence>
<evidence type="ECO:0000259" key="7">
    <source>
        <dbReference type="Pfam" id="PF00347"/>
    </source>
</evidence>
<dbReference type="GO" id="GO:0004362">
    <property type="term" value="F:glutathione-disulfide reductase (NADPH) activity"/>
    <property type="evidence" value="ECO:0007669"/>
    <property type="project" value="UniProtKB-ARBA"/>
</dbReference>
<dbReference type="GO" id="GO:0003735">
    <property type="term" value="F:structural constituent of ribosome"/>
    <property type="evidence" value="ECO:0007669"/>
    <property type="project" value="InterPro"/>
</dbReference>
<reference evidence="9" key="1">
    <citation type="journal article" date="2023" name="IMA Fungus">
        <title>Comparative genomic study of the Penicillium genus elucidates a diverse pangenome and 15 lateral gene transfer events.</title>
        <authorList>
            <person name="Petersen C."/>
            <person name="Sorensen T."/>
            <person name="Nielsen M.R."/>
            <person name="Sondergaard T.E."/>
            <person name="Sorensen J.L."/>
            <person name="Fitzpatrick D.A."/>
            <person name="Frisvad J.C."/>
            <person name="Nielsen K.L."/>
        </authorList>
    </citation>
    <scope>NUCLEOTIDE SEQUENCE</scope>
    <source>
        <strain evidence="9">IBT 17514</strain>
    </source>
</reference>
<dbReference type="GO" id="GO:0022625">
    <property type="term" value="C:cytosolic large ribosomal subunit"/>
    <property type="evidence" value="ECO:0007669"/>
    <property type="project" value="TreeGrafter"/>
</dbReference>
<dbReference type="InterPro" id="IPR002109">
    <property type="entry name" value="Glutaredoxin"/>
</dbReference>
<dbReference type="FunFam" id="3.90.930.12:FF:000003">
    <property type="entry name" value="60S ribosomal protein L9"/>
    <property type="match status" value="1"/>
</dbReference>
<protein>
    <submittedName>
        <fullName evidence="9">Glutaredoxin subgroup</fullName>
    </submittedName>
</protein>
<dbReference type="PRINTS" id="PR00160">
    <property type="entry name" value="GLUTAREDOXIN"/>
</dbReference>
<keyword evidence="6" id="KW-0472">Membrane</keyword>
<accession>A0AAD6HWY2</accession>
<dbReference type="Gene3D" id="3.40.30.10">
    <property type="entry name" value="Glutaredoxin"/>
    <property type="match status" value="1"/>
</dbReference>
<dbReference type="Pfam" id="PF00462">
    <property type="entry name" value="Glutaredoxin"/>
    <property type="match status" value="1"/>
</dbReference>
<name>A0AAD6HWY2_9EURO</name>
<dbReference type="PANTHER" id="PTHR11655:SF16">
    <property type="entry name" value="60S RIBOSOMAL PROTEIN L9"/>
    <property type="match status" value="1"/>
</dbReference>
<dbReference type="GO" id="GO:0005796">
    <property type="term" value="C:Golgi lumen"/>
    <property type="evidence" value="ECO:0007669"/>
    <property type="project" value="UniProtKB-ARBA"/>
</dbReference>
<evidence type="ECO:0000259" key="8">
    <source>
        <dbReference type="Pfam" id="PF00462"/>
    </source>
</evidence>
<dbReference type="GO" id="GO:0005801">
    <property type="term" value="C:cis-Golgi network"/>
    <property type="evidence" value="ECO:0007669"/>
    <property type="project" value="UniProtKB-ARBA"/>
</dbReference>
<feature type="domain" description="Large ribosomal subunit protein uL6 alpha-beta" evidence="7">
    <location>
        <begin position="301"/>
        <end position="370"/>
    </location>
</feature>
<feature type="transmembrane region" description="Helical" evidence="6">
    <location>
        <begin position="7"/>
        <end position="26"/>
    </location>
</feature>
<evidence type="ECO:0000256" key="2">
    <source>
        <dbReference type="ARBA" id="ARBA00009630"/>
    </source>
</evidence>
<evidence type="ECO:0000256" key="6">
    <source>
        <dbReference type="SAM" id="Phobius"/>
    </source>
</evidence>
<keyword evidence="3" id="KW-0689">Ribosomal protein</keyword>
<organism evidence="9 10">
    <name type="scientific">Penicillium malachiteum</name>
    <dbReference type="NCBI Taxonomy" id="1324776"/>
    <lineage>
        <taxon>Eukaryota</taxon>
        <taxon>Fungi</taxon>
        <taxon>Dikarya</taxon>
        <taxon>Ascomycota</taxon>
        <taxon>Pezizomycotina</taxon>
        <taxon>Eurotiomycetes</taxon>
        <taxon>Eurotiomycetidae</taxon>
        <taxon>Eurotiales</taxon>
        <taxon>Aspergillaceae</taxon>
        <taxon>Penicillium</taxon>
    </lineage>
</organism>
<reference evidence="9" key="2">
    <citation type="submission" date="2023-01" db="EMBL/GenBank/DDBJ databases">
        <authorList>
            <person name="Petersen C."/>
        </authorList>
    </citation>
    <scope>NUCLEOTIDE SEQUENCE</scope>
    <source>
        <strain evidence="9">IBT 17514</strain>
    </source>
</reference>
<dbReference type="SUPFAM" id="SSF56053">
    <property type="entry name" value="Ribosomal protein L6"/>
    <property type="match status" value="2"/>
</dbReference>
<keyword evidence="10" id="KW-1185">Reference proteome</keyword>
<dbReference type="FunFam" id="3.40.30.10:FF:000093">
    <property type="entry name" value="Glutaredoxin 2"/>
    <property type="match status" value="1"/>
</dbReference>
<feature type="compositionally biased region" description="Basic and acidic residues" evidence="5">
    <location>
        <begin position="258"/>
        <end position="269"/>
    </location>
</feature>
<dbReference type="Gene3D" id="3.90.930.12">
    <property type="entry name" value="Ribosomal protein L6, alpha-beta domain"/>
    <property type="match status" value="2"/>
</dbReference>
<dbReference type="InterPro" id="IPR014025">
    <property type="entry name" value="Glutaredoxin_subgr"/>
</dbReference>
<feature type="domain" description="Glutaredoxin" evidence="8">
    <location>
        <begin position="156"/>
        <end position="221"/>
    </location>
</feature>
<dbReference type="GO" id="GO:0002181">
    <property type="term" value="P:cytoplasmic translation"/>
    <property type="evidence" value="ECO:0007669"/>
    <property type="project" value="TreeGrafter"/>
</dbReference>
<keyword evidence="4" id="KW-0687">Ribonucleoprotein</keyword>
<keyword evidence="6" id="KW-0812">Transmembrane</keyword>
<dbReference type="InterPro" id="IPR036249">
    <property type="entry name" value="Thioredoxin-like_sf"/>
</dbReference>
<dbReference type="EMBL" id="JAQJAN010000001">
    <property type="protein sequence ID" value="KAJ5740881.1"/>
    <property type="molecule type" value="Genomic_DNA"/>
</dbReference>
<dbReference type="InterPro" id="IPR002359">
    <property type="entry name" value="Ribosomal_uL6_CS2"/>
</dbReference>
<dbReference type="AlphaFoldDB" id="A0AAD6HWY2"/>
<evidence type="ECO:0000256" key="1">
    <source>
        <dbReference type="ARBA" id="ARBA00009356"/>
    </source>
</evidence>
<keyword evidence="6" id="KW-1133">Transmembrane helix</keyword>
<dbReference type="SUPFAM" id="SSF52833">
    <property type="entry name" value="Thioredoxin-like"/>
    <property type="match status" value="1"/>
</dbReference>
<comment type="caution">
    <text evidence="9">The sequence shown here is derived from an EMBL/GenBank/DDBJ whole genome shotgun (WGS) entry which is preliminary data.</text>
</comment>
<dbReference type="Proteomes" id="UP001215712">
    <property type="component" value="Unassembled WGS sequence"/>
</dbReference>
<dbReference type="InterPro" id="IPR000702">
    <property type="entry name" value="Ribosomal_uL6-like"/>
</dbReference>
<evidence type="ECO:0000256" key="5">
    <source>
        <dbReference type="SAM" id="MobiDB-lite"/>
    </source>
</evidence>
<feature type="domain" description="Large ribosomal subunit protein uL6 alpha-beta" evidence="7">
    <location>
        <begin position="382"/>
        <end position="465"/>
    </location>
</feature>
<dbReference type="NCBIfam" id="TIGR02180">
    <property type="entry name" value="GRX_euk"/>
    <property type="match status" value="1"/>
</dbReference>
<evidence type="ECO:0000256" key="4">
    <source>
        <dbReference type="ARBA" id="ARBA00023274"/>
    </source>
</evidence>
<feature type="region of interest" description="Disordered" evidence="5">
    <location>
        <begin position="258"/>
        <end position="299"/>
    </location>
</feature>
<dbReference type="PROSITE" id="PS51354">
    <property type="entry name" value="GLUTAREDOXIN_2"/>
    <property type="match status" value="1"/>
</dbReference>
<dbReference type="InterPro" id="IPR011899">
    <property type="entry name" value="Glutaredoxin_euk/vir"/>
</dbReference>
<dbReference type="FunFam" id="3.90.930.12:FF:000004">
    <property type="entry name" value="60S ribosomal protein L9"/>
    <property type="match status" value="1"/>
</dbReference>
<dbReference type="PROSITE" id="PS00700">
    <property type="entry name" value="RIBOSOMAL_L6_2"/>
    <property type="match status" value="1"/>
</dbReference>
<gene>
    <name evidence="9" type="ORF">N7493_000753</name>
</gene>
<evidence type="ECO:0000313" key="9">
    <source>
        <dbReference type="EMBL" id="KAJ5740881.1"/>
    </source>
</evidence>
<comment type="similarity">
    <text evidence="1">Belongs to the universal ribosomal protein uL6 family.</text>
</comment>
<feature type="region of interest" description="Disordered" evidence="5">
    <location>
        <begin position="94"/>
        <end position="143"/>
    </location>
</feature>
<evidence type="ECO:0000256" key="3">
    <source>
        <dbReference type="ARBA" id="ARBA00022980"/>
    </source>
</evidence>
<dbReference type="CDD" id="cd03419">
    <property type="entry name" value="GRX_GRXh_1_2_like"/>
    <property type="match status" value="1"/>
</dbReference>
<dbReference type="Pfam" id="PF00347">
    <property type="entry name" value="Ribosomal_L6"/>
    <property type="match status" value="2"/>
</dbReference>
<dbReference type="GO" id="GO:0019843">
    <property type="term" value="F:rRNA binding"/>
    <property type="evidence" value="ECO:0007669"/>
    <property type="project" value="InterPro"/>
</dbReference>
<dbReference type="PANTHER" id="PTHR11655">
    <property type="entry name" value="60S/50S RIBOSOMAL PROTEIN L6/L9"/>
    <property type="match status" value="1"/>
</dbReference>
<sequence length="477" mass="52392">MPSPRRVRLIALAVIAILILTFYYSGEGSSIQNQQFYKSTLEAMKAKEDAKQAAKEALKVKPVDVEKAAVPVANVATEEMEEIPIAGRTKMTVPKKQEALGSAQAVPVPASGSGSEVGSGSSSESETKKTEEKEEEEEEKLDAKTELNDILKRSPIIIFSKSYCPYSKKAKHILLEGYTISPKPFVVELDQHPIGADLQALLAQNTGRRTVPNILVNGKSIGGGDDIAALDQSDDLASTLKQYGGKWISDITRGPAKHELSDAQSRDVQIRSTNNSNPNFDPPDIDNSPPRPTPPTQSRCVKVHIRSRIVTVEGPRGKLVKDLSHVAVTFGRPEPQVISIELHHGVRKGVATLRTVRTLINNLIIGVTRGFLYKMRYVYAHFPINVNIEKNAETGRAEIEIRNFLGEKYVRRVTAQAGVEIVTSPNVKDELQLSGNSLEGVSQSAADIQQICRVRNKDIRKFLDGLYVSERGNIIEE</sequence>